<dbReference type="PANTHER" id="PTHR10947">
    <property type="entry name" value="PHENYLALANYL-TRNA SYNTHETASE BETA CHAIN AND LEUCINE-RICH REPEAT-CONTAINING PROTEIN 47"/>
    <property type="match status" value="1"/>
</dbReference>
<feature type="region of interest" description="Disordered" evidence="3">
    <location>
        <begin position="242"/>
        <end position="263"/>
    </location>
</feature>
<dbReference type="AlphaFoldDB" id="A0A653BYM0"/>
<dbReference type="PRINTS" id="PR00019">
    <property type="entry name" value="LEURICHRPT"/>
</dbReference>
<evidence type="ECO:0000256" key="3">
    <source>
        <dbReference type="SAM" id="MobiDB-lite"/>
    </source>
</evidence>
<dbReference type="Gene3D" id="3.50.40.10">
    <property type="entry name" value="Phenylalanyl-trna Synthetase, Chain B, domain 3"/>
    <property type="match status" value="1"/>
</dbReference>
<dbReference type="InterPro" id="IPR020825">
    <property type="entry name" value="Phe-tRNA_synthase-like_B3/B4"/>
</dbReference>
<name>A0A653BYM0_CALMS</name>
<dbReference type="GO" id="GO:0006432">
    <property type="term" value="P:phenylalanyl-tRNA aminoacylation"/>
    <property type="evidence" value="ECO:0007669"/>
    <property type="project" value="InterPro"/>
</dbReference>
<dbReference type="Pfam" id="PF23598">
    <property type="entry name" value="LRR_14"/>
    <property type="match status" value="1"/>
</dbReference>
<dbReference type="InterPro" id="IPR001611">
    <property type="entry name" value="Leu-rich_rpt"/>
</dbReference>
<sequence>MWPEVEKVKTENRRELALTGKEISKRIQENGLDRAIFELTNLNYLNLSETTLSELPEKLGCLQNLQTLLLHSNKLGKINGAISSLDKLKVLDLSHNCIEAAPDCLDSLVQLVTLNLSGNKLESFPCLTKPTKLTVLDLSNNKLQSISNICSESLANLTELKLSHNEIEKIPVTIYKLHQLKMLDLNTNKITSVPGELVDCQKLKEIDLKSNPVSDRRLLKLIDQCRTKQILDYVKQHCPKTTIPDNKAKEKKKNKKASDDEDDELNVNYKHSINITTYDNSFKIVVTNSVTNIRDHIAACLVNGIKFTEDTFKKFIQLQNKLHDTVCEKRNFATIATHDFNKLPPGDLIYTTALPNELVIKPLNKNDPITGANLFGKLQAEANNLRKEKKRNTYSGIHKYLYLIEGKPQYPCLLNRNNEVISFPPLTNSDISKIDINTTKIFIEVTSTISQHACKKVLDTLLKEMVTTLDQDLDVQQVRTEDHNGQTKVVYPSKTDLNFEKAVNIKILRQH</sequence>
<dbReference type="InterPro" id="IPR005146">
    <property type="entry name" value="B3/B4_tRNA-bd"/>
</dbReference>
<dbReference type="GO" id="GO:0003723">
    <property type="term" value="F:RNA binding"/>
    <property type="evidence" value="ECO:0007669"/>
    <property type="project" value="InterPro"/>
</dbReference>
<dbReference type="Proteomes" id="UP000410492">
    <property type="component" value="Unassembled WGS sequence"/>
</dbReference>
<dbReference type="InterPro" id="IPR032675">
    <property type="entry name" value="LRR_dom_sf"/>
</dbReference>
<dbReference type="SMART" id="SM00364">
    <property type="entry name" value="LRR_BAC"/>
    <property type="match status" value="4"/>
</dbReference>
<keyword evidence="1" id="KW-0433">Leucine-rich repeat</keyword>
<evidence type="ECO:0000313" key="6">
    <source>
        <dbReference type="Proteomes" id="UP000410492"/>
    </source>
</evidence>
<accession>A0A653BYM0</accession>
<evidence type="ECO:0000256" key="1">
    <source>
        <dbReference type="ARBA" id="ARBA00022614"/>
    </source>
</evidence>
<protein>
    <recommendedName>
        <fullName evidence="4">B3/B4 tRNA-binding domain-containing protein</fullName>
    </recommendedName>
</protein>
<evidence type="ECO:0000256" key="2">
    <source>
        <dbReference type="ARBA" id="ARBA00022737"/>
    </source>
</evidence>
<dbReference type="Pfam" id="PF13855">
    <property type="entry name" value="LRR_8"/>
    <property type="match status" value="1"/>
</dbReference>
<gene>
    <name evidence="5" type="ORF">CALMAC_LOCUS4734</name>
</gene>
<proteinExistence type="predicted"/>
<dbReference type="SMART" id="SM00369">
    <property type="entry name" value="LRR_TYP"/>
    <property type="match status" value="7"/>
</dbReference>
<keyword evidence="6" id="KW-1185">Reference proteome</keyword>
<evidence type="ECO:0000259" key="4">
    <source>
        <dbReference type="SMART" id="SM00873"/>
    </source>
</evidence>
<dbReference type="SMART" id="SM00873">
    <property type="entry name" value="B3_4"/>
    <property type="match status" value="1"/>
</dbReference>
<dbReference type="OrthoDB" id="67933at2759"/>
<organism evidence="5 6">
    <name type="scientific">Callosobruchus maculatus</name>
    <name type="common">Southern cowpea weevil</name>
    <name type="synonym">Pulse bruchid</name>
    <dbReference type="NCBI Taxonomy" id="64391"/>
    <lineage>
        <taxon>Eukaryota</taxon>
        <taxon>Metazoa</taxon>
        <taxon>Ecdysozoa</taxon>
        <taxon>Arthropoda</taxon>
        <taxon>Hexapoda</taxon>
        <taxon>Insecta</taxon>
        <taxon>Pterygota</taxon>
        <taxon>Neoptera</taxon>
        <taxon>Endopterygota</taxon>
        <taxon>Coleoptera</taxon>
        <taxon>Polyphaga</taxon>
        <taxon>Cucujiformia</taxon>
        <taxon>Chrysomeloidea</taxon>
        <taxon>Chrysomelidae</taxon>
        <taxon>Bruchinae</taxon>
        <taxon>Bruchini</taxon>
        <taxon>Callosobruchus</taxon>
    </lineage>
</organism>
<feature type="domain" description="B3/B4 tRNA-binding" evidence="4">
    <location>
        <begin position="293"/>
        <end position="470"/>
    </location>
</feature>
<dbReference type="SUPFAM" id="SSF52058">
    <property type="entry name" value="L domain-like"/>
    <property type="match status" value="1"/>
</dbReference>
<reference evidence="5 6" key="1">
    <citation type="submission" date="2019-01" db="EMBL/GenBank/DDBJ databases">
        <authorList>
            <person name="Sayadi A."/>
        </authorList>
    </citation>
    <scope>NUCLEOTIDE SEQUENCE [LARGE SCALE GENOMIC DNA]</scope>
</reference>
<keyword evidence="2" id="KW-0677">Repeat</keyword>
<dbReference type="InterPro" id="IPR045060">
    <property type="entry name" value="Phe-tRNA-ligase_IIc_bsu"/>
</dbReference>
<dbReference type="EMBL" id="CAACVG010006566">
    <property type="protein sequence ID" value="VEN40643.1"/>
    <property type="molecule type" value="Genomic_DNA"/>
</dbReference>
<dbReference type="InterPro" id="IPR003591">
    <property type="entry name" value="Leu-rich_rpt_typical-subtyp"/>
</dbReference>
<dbReference type="SMART" id="SM00365">
    <property type="entry name" value="LRR_SD22"/>
    <property type="match status" value="5"/>
</dbReference>
<dbReference type="GO" id="GO:0004826">
    <property type="term" value="F:phenylalanine-tRNA ligase activity"/>
    <property type="evidence" value="ECO:0007669"/>
    <property type="project" value="InterPro"/>
</dbReference>
<dbReference type="PROSITE" id="PS51450">
    <property type="entry name" value="LRR"/>
    <property type="match status" value="4"/>
</dbReference>
<dbReference type="Gene3D" id="3.80.10.10">
    <property type="entry name" value="Ribonuclease Inhibitor"/>
    <property type="match status" value="2"/>
</dbReference>
<evidence type="ECO:0000313" key="5">
    <source>
        <dbReference type="EMBL" id="VEN40643.1"/>
    </source>
</evidence>
<dbReference type="InterPro" id="IPR055414">
    <property type="entry name" value="LRR_R13L4/SHOC2-like"/>
</dbReference>
<dbReference type="PANTHER" id="PTHR10947:SF3">
    <property type="entry name" value="LEUCINE-RICH REPEAT-CONTAINING PROTEIN 47"/>
    <property type="match status" value="1"/>
</dbReference>